<reference evidence="1 2" key="1">
    <citation type="submission" date="2016-10" db="EMBL/GenBank/DDBJ databases">
        <authorList>
            <person name="de Groot N.N."/>
        </authorList>
    </citation>
    <scope>NUCLEOTIDE SEQUENCE [LARGE SCALE GENOMIC DNA]</scope>
    <source>
        <strain evidence="1 2">CGMCC 1.12097</strain>
    </source>
</reference>
<name>A0A1G5YDG8_9HYPH</name>
<protein>
    <submittedName>
        <fullName evidence="1">Uncharacterized protein</fullName>
    </submittedName>
</protein>
<gene>
    <name evidence="1" type="ORF">SAMN02927914_03118</name>
</gene>
<evidence type="ECO:0000313" key="2">
    <source>
        <dbReference type="Proteomes" id="UP000198588"/>
    </source>
</evidence>
<dbReference type="Proteomes" id="UP000198588">
    <property type="component" value="Unassembled WGS sequence"/>
</dbReference>
<sequence>MTAWYSVINVTETMSVNRRSKAAANSWRAAPASLRIAATKLAVSRSSLMQAYWISPAILQEPRALTIWLGFGIPKSQPASICTPPYDRTATELVLLIITPLNVLDLHRRAGMPWWTRPNLGTTAQAMITKLTCRHETWLNGPSCRSPVCWVGGLLGCISRNCRRPMTTRFILLRKHRQKGRVGTAAADISKQRQRSGP</sequence>
<dbReference type="EMBL" id="FMXM01000009">
    <property type="protein sequence ID" value="SDA80296.1"/>
    <property type="molecule type" value="Genomic_DNA"/>
</dbReference>
<dbReference type="AlphaFoldDB" id="A0A1G5YDG8"/>
<evidence type="ECO:0000313" key="1">
    <source>
        <dbReference type="EMBL" id="SDA80296.1"/>
    </source>
</evidence>
<organism evidence="1 2">
    <name type="scientific">Mesorhizobium qingshengii</name>
    <dbReference type="NCBI Taxonomy" id="1165689"/>
    <lineage>
        <taxon>Bacteria</taxon>
        <taxon>Pseudomonadati</taxon>
        <taxon>Pseudomonadota</taxon>
        <taxon>Alphaproteobacteria</taxon>
        <taxon>Hyphomicrobiales</taxon>
        <taxon>Phyllobacteriaceae</taxon>
        <taxon>Mesorhizobium</taxon>
    </lineage>
</organism>
<accession>A0A1G5YDG8</accession>
<proteinExistence type="predicted"/>